<dbReference type="CDD" id="cd05233">
    <property type="entry name" value="SDR_c"/>
    <property type="match status" value="1"/>
</dbReference>
<reference evidence="3" key="1">
    <citation type="submission" date="2019-07" db="EMBL/GenBank/DDBJ databases">
        <title>Genomic Encyclopedia of Type Strains, Phase IV (KMG-IV): sequencing the most valuable type-strain genomes for metagenomic binning, comparative biology and taxonomic classification.</title>
        <authorList>
            <person name="Goeker M."/>
        </authorList>
    </citation>
    <scope>NUCLEOTIDE SEQUENCE</scope>
    <source>
        <strain evidence="3">DSM 44596</strain>
    </source>
</reference>
<dbReference type="AlphaFoldDB" id="A0A652YQC2"/>
<evidence type="ECO:0000313" key="3">
    <source>
        <dbReference type="EMBL" id="TYQ04754.1"/>
    </source>
</evidence>
<protein>
    <submittedName>
        <fullName evidence="3">NAD(P)-dependent dehydrogenase (Short-subunit alcohol dehydrogenase family)</fullName>
    </submittedName>
</protein>
<dbReference type="Gene3D" id="3.40.50.720">
    <property type="entry name" value="NAD(P)-binding Rossmann-like Domain"/>
    <property type="match status" value="1"/>
</dbReference>
<dbReference type="EMBL" id="VNIQ01000003">
    <property type="protein sequence ID" value="TYQ04754.1"/>
    <property type="molecule type" value="Genomic_DNA"/>
</dbReference>
<dbReference type="PRINTS" id="PR00080">
    <property type="entry name" value="SDRFAMILY"/>
</dbReference>
<dbReference type="InterPro" id="IPR002347">
    <property type="entry name" value="SDR_fam"/>
</dbReference>
<dbReference type="PRINTS" id="PR00081">
    <property type="entry name" value="GDHRDH"/>
</dbReference>
<dbReference type="PANTHER" id="PTHR42760">
    <property type="entry name" value="SHORT-CHAIN DEHYDROGENASES/REDUCTASES FAMILY MEMBER"/>
    <property type="match status" value="1"/>
</dbReference>
<sequence length="263" mass="27279">MSTTGRLAGKTALITGAGSGLGRATALRFAQEGAEVACVDLNLSAAQEVAREIADQGTRAIALAADVSSAADSEKMIADTIDQLGRIDILFANAGIAGTGNAADITEDLWDKVIDINLKGVWLSAKYALPHMIERGEGVIINQASMGGLVGINGIFPYTAAKGGVIAMTKQMAATYGPNGVRVNAICPGTIPTPLVYRSREERGDAPADNNHSIKDAEVAKRFPLQRLGVPDDVANLALFLASDEANWVTGAIYAVDGGRSAI</sequence>
<organism evidence="3">
    <name type="scientific">Nocardia globerula</name>
    <dbReference type="NCBI Taxonomy" id="1818"/>
    <lineage>
        <taxon>Bacteria</taxon>
        <taxon>Bacillati</taxon>
        <taxon>Actinomycetota</taxon>
        <taxon>Actinomycetes</taxon>
        <taxon>Mycobacteriales</taxon>
        <taxon>Nocardiaceae</taxon>
        <taxon>Nocardia</taxon>
    </lineage>
</organism>
<dbReference type="Pfam" id="PF13561">
    <property type="entry name" value="adh_short_C2"/>
    <property type="match status" value="1"/>
</dbReference>
<dbReference type="GO" id="GO:0016616">
    <property type="term" value="F:oxidoreductase activity, acting on the CH-OH group of donors, NAD or NADP as acceptor"/>
    <property type="evidence" value="ECO:0007669"/>
    <property type="project" value="TreeGrafter"/>
</dbReference>
<name>A0A652YQC2_NOCGL</name>
<comment type="similarity">
    <text evidence="1">Belongs to the short-chain dehydrogenases/reductases (SDR) family.</text>
</comment>
<evidence type="ECO:0000256" key="1">
    <source>
        <dbReference type="ARBA" id="ARBA00006484"/>
    </source>
</evidence>
<dbReference type="SUPFAM" id="SSF51735">
    <property type="entry name" value="NAD(P)-binding Rossmann-fold domains"/>
    <property type="match status" value="1"/>
</dbReference>
<comment type="caution">
    <text evidence="3">The sequence shown here is derived from an EMBL/GenBank/DDBJ whole genome shotgun (WGS) entry which is preliminary data.</text>
</comment>
<accession>A0A652YQC2</accession>
<dbReference type="PROSITE" id="PS00061">
    <property type="entry name" value="ADH_SHORT"/>
    <property type="match status" value="1"/>
</dbReference>
<proteinExistence type="inferred from homology"/>
<keyword evidence="2" id="KW-0560">Oxidoreductase</keyword>
<evidence type="ECO:0000256" key="2">
    <source>
        <dbReference type="ARBA" id="ARBA00023002"/>
    </source>
</evidence>
<dbReference type="InterPro" id="IPR036291">
    <property type="entry name" value="NAD(P)-bd_dom_sf"/>
</dbReference>
<dbReference type="InterPro" id="IPR020904">
    <property type="entry name" value="Sc_DH/Rdtase_CS"/>
</dbReference>
<gene>
    <name evidence="3" type="ORF">FNL38_103104</name>
</gene>
<dbReference type="FunFam" id="3.40.50.720:FF:000084">
    <property type="entry name" value="Short-chain dehydrogenase reductase"/>
    <property type="match status" value="1"/>
</dbReference>
<dbReference type="NCBIfam" id="NF005559">
    <property type="entry name" value="PRK07231.1"/>
    <property type="match status" value="1"/>
</dbReference>